<dbReference type="CDD" id="cd21206">
    <property type="entry name" value="CH_IQGAP"/>
    <property type="match status" value="1"/>
</dbReference>
<dbReference type="PROSITE" id="PS50096">
    <property type="entry name" value="IQ"/>
    <property type="match status" value="3"/>
</dbReference>
<accession>G7E1F5</accession>
<keyword evidence="1" id="KW-0175">Coiled coil</keyword>
<dbReference type="FunCoup" id="G7E1F5">
    <property type="interactions" value="137"/>
</dbReference>
<feature type="compositionally biased region" description="Polar residues" evidence="2">
    <location>
        <begin position="202"/>
        <end position="240"/>
    </location>
</feature>
<dbReference type="GO" id="GO:0005096">
    <property type="term" value="F:GTPase activator activity"/>
    <property type="evidence" value="ECO:0007669"/>
    <property type="project" value="TreeGrafter"/>
</dbReference>
<feature type="compositionally biased region" description="Basic and acidic residues" evidence="2">
    <location>
        <begin position="556"/>
        <end position="610"/>
    </location>
</feature>
<dbReference type="PANTHER" id="PTHR14149">
    <property type="entry name" value="RAS GTPASE-ACTIVATING PROTEIN WITH IQ MOTIF"/>
    <property type="match status" value="1"/>
</dbReference>
<feature type="region of interest" description="Disordered" evidence="2">
    <location>
        <begin position="623"/>
        <end position="642"/>
    </location>
</feature>
<dbReference type="GO" id="GO:0005516">
    <property type="term" value="F:calmodulin binding"/>
    <property type="evidence" value="ECO:0007669"/>
    <property type="project" value="TreeGrafter"/>
</dbReference>
<dbReference type="Pfam" id="PF03836">
    <property type="entry name" value="RasGAP_C"/>
    <property type="match status" value="1"/>
</dbReference>
<dbReference type="SMART" id="SM00033">
    <property type="entry name" value="CH"/>
    <property type="match status" value="1"/>
</dbReference>
<dbReference type="OrthoDB" id="775356at2759"/>
<comment type="caution">
    <text evidence="5">The sequence shown here is derived from an EMBL/GenBank/DDBJ whole genome shotgun (WGS) entry which is preliminary data.</text>
</comment>
<feature type="domain" description="Calponin-homology (CH)" evidence="4">
    <location>
        <begin position="377"/>
        <end position="501"/>
    </location>
</feature>
<dbReference type="Pfam" id="PF00307">
    <property type="entry name" value="CH"/>
    <property type="match status" value="1"/>
</dbReference>
<dbReference type="InterPro" id="IPR000048">
    <property type="entry name" value="IQ_motif_EF-hand-BS"/>
</dbReference>
<evidence type="ECO:0000256" key="2">
    <source>
        <dbReference type="SAM" id="MobiDB-lite"/>
    </source>
</evidence>
<dbReference type="InterPro" id="IPR008936">
    <property type="entry name" value="Rho_GTPase_activation_prot"/>
</dbReference>
<evidence type="ECO:0000259" key="4">
    <source>
        <dbReference type="PROSITE" id="PS50021"/>
    </source>
</evidence>
<feature type="domain" description="Ras-GAP" evidence="3">
    <location>
        <begin position="1030"/>
        <end position="1259"/>
    </location>
</feature>
<organism evidence="5 6">
    <name type="scientific">Mixia osmundae (strain CBS 9802 / IAM 14324 / JCM 22182 / KY 12970)</name>
    <dbReference type="NCBI Taxonomy" id="764103"/>
    <lineage>
        <taxon>Eukaryota</taxon>
        <taxon>Fungi</taxon>
        <taxon>Dikarya</taxon>
        <taxon>Basidiomycota</taxon>
        <taxon>Pucciniomycotina</taxon>
        <taxon>Mixiomycetes</taxon>
        <taxon>Mixiales</taxon>
        <taxon>Mixiaceae</taxon>
        <taxon>Mixia</taxon>
    </lineage>
</organism>
<dbReference type="InParanoid" id="G7E1F5"/>
<evidence type="ECO:0000313" key="5">
    <source>
        <dbReference type="EMBL" id="GAA96665.1"/>
    </source>
</evidence>
<dbReference type="OMA" id="KGVLVHW"/>
<dbReference type="Pfam" id="PF00616">
    <property type="entry name" value="RasGAP"/>
    <property type="match status" value="1"/>
</dbReference>
<dbReference type="InterPro" id="IPR001936">
    <property type="entry name" value="RasGAP_dom"/>
</dbReference>
<proteinExistence type="predicted"/>
<dbReference type="Proteomes" id="UP000009131">
    <property type="component" value="Unassembled WGS sequence"/>
</dbReference>
<dbReference type="EMBL" id="BABT02000106">
    <property type="protein sequence ID" value="GAA96665.1"/>
    <property type="molecule type" value="Genomic_DNA"/>
</dbReference>
<gene>
    <name evidence="5" type="primary">Mo03336</name>
    <name evidence="5" type="ORF">E5Q_03336</name>
</gene>
<dbReference type="RefSeq" id="XP_014565192.1">
    <property type="nucleotide sequence ID" value="XM_014709706.1"/>
</dbReference>
<evidence type="ECO:0008006" key="7">
    <source>
        <dbReference type="Google" id="ProtNLM"/>
    </source>
</evidence>
<feature type="coiled-coil region" evidence="1">
    <location>
        <begin position="911"/>
        <end position="945"/>
    </location>
</feature>
<dbReference type="GO" id="GO:0051015">
    <property type="term" value="F:actin filament binding"/>
    <property type="evidence" value="ECO:0007669"/>
    <property type="project" value="TreeGrafter"/>
</dbReference>
<feature type="region of interest" description="Disordered" evidence="2">
    <location>
        <begin position="552"/>
        <end position="610"/>
    </location>
</feature>
<dbReference type="GO" id="GO:1903479">
    <property type="term" value="P:mitotic actomyosin contractile ring assembly actin filament organization"/>
    <property type="evidence" value="ECO:0007669"/>
    <property type="project" value="TreeGrafter"/>
</dbReference>
<dbReference type="InterPro" id="IPR000593">
    <property type="entry name" value="RasGAP_C"/>
</dbReference>
<dbReference type="PROSITE" id="PS50021">
    <property type="entry name" value="CH"/>
    <property type="match status" value="1"/>
</dbReference>
<keyword evidence="6" id="KW-1185">Reference proteome</keyword>
<dbReference type="SMART" id="SM00015">
    <property type="entry name" value="IQ"/>
    <property type="match status" value="5"/>
</dbReference>
<dbReference type="PANTHER" id="PTHR14149:SF14">
    <property type="entry name" value="CALPONIN-HOMOLOGY (CH) DOMAIN-CONTAINING PROTEIN"/>
    <property type="match status" value="1"/>
</dbReference>
<dbReference type="SUPFAM" id="SSF47576">
    <property type="entry name" value="Calponin-homology domain, CH-domain"/>
    <property type="match status" value="1"/>
</dbReference>
<evidence type="ECO:0000256" key="1">
    <source>
        <dbReference type="SAM" id="Coils"/>
    </source>
</evidence>
<dbReference type="InterPro" id="IPR001715">
    <property type="entry name" value="CH_dom"/>
</dbReference>
<dbReference type="InterPro" id="IPR036872">
    <property type="entry name" value="CH_dom_sf"/>
</dbReference>
<feature type="region of interest" description="Disordered" evidence="2">
    <location>
        <begin position="57"/>
        <end position="125"/>
    </location>
</feature>
<reference evidence="5 6" key="1">
    <citation type="journal article" date="2011" name="J. Gen. Appl. Microbiol.">
        <title>Draft genome sequencing of the enigmatic basidiomycete Mixia osmundae.</title>
        <authorList>
            <person name="Nishida H."/>
            <person name="Nagatsuka Y."/>
            <person name="Sugiyama J."/>
        </authorList>
    </citation>
    <scope>NUCLEOTIDE SEQUENCE [LARGE SCALE GENOMIC DNA]</scope>
    <source>
        <strain evidence="6">CBS 9802 / IAM 14324 / JCM 22182 / KY 12970</strain>
    </source>
</reference>
<dbReference type="Gene3D" id="1.10.418.10">
    <property type="entry name" value="Calponin-like domain"/>
    <property type="match status" value="1"/>
</dbReference>
<dbReference type="Gene3D" id="1.10.506.10">
    <property type="entry name" value="GTPase Activation - p120gap, domain 1"/>
    <property type="match status" value="1"/>
</dbReference>
<feature type="region of interest" description="Disordered" evidence="2">
    <location>
        <begin position="202"/>
        <end position="241"/>
    </location>
</feature>
<dbReference type="GO" id="GO:0110085">
    <property type="term" value="C:mitotic actomyosin contractile ring"/>
    <property type="evidence" value="ECO:0007669"/>
    <property type="project" value="TreeGrafter"/>
</dbReference>
<dbReference type="SUPFAM" id="SSF48350">
    <property type="entry name" value="GTPase activation domain, GAP"/>
    <property type="match status" value="1"/>
</dbReference>
<dbReference type="HOGENOM" id="CLU_000972_1_0_1"/>
<dbReference type="SUPFAM" id="SSF143885">
    <property type="entry name" value="RGC domain-like"/>
    <property type="match status" value="1"/>
</dbReference>
<feature type="region of interest" description="Disordered" evidence="2">
    <location>
        <begin position="1"/>
        <end position="36"/>
    </location>
</feature>
<dbReference type="STRING" id="764103.G7E1F5"/>
<dbReference type="PROSITE" id="PS50018">
    <property type="entry name" value="RAS_GTPASE_ACTIV_2"/>
    <property type="match status" value="1"/>
</dbReference>
<dbReference type="SMART" id="SM00323">
    <property type="entry name" value="RasGAP"/>
    <property type="match status" value="1"/>
</dbReference>
<sequence length="1696" mass="192690">MQRRRSIWSSSVDLDAARPATSASLDTDLPFLGGSSTTRLIDRAKDEALEQDKPFVYTSRYSRHDATQRPSSPARTFGQDIRNQVESPVRTVPISDKPAQTTPSRPLPRPIEAKSESSGSLNGTDGLVRYQLSDSPIRAAARAQIAPAFAVAPVTSREDKRKTWAPGNSTSFGALKDRYELAASQTGRDNPDHVAFVPSRSTVSRPASPAQFNPPQVDTSSNAWKRQSLSGYPRAGNSQAEPALYRPQPLAHSVASSYASPARQEPAVPSRPMMRARTQSVNHLDPSLLPSFPASPKIDMIKSVAGRHLPLGAGDDGTGELYVPGLTGHAHAVSGMNGRLRLQASQPSGLADTNQLPSQNMRAMDSQRHVLHVYEYLCHVGEAQDWLKNCLASSSISSASDVAASMAQNLSAKGIVDLEESLRDGVALAHLARAYEGERVVQRIFVHPKLQFRHSDNINHFLTFVRNIGLPETFIFELVDLYEARNLPKVIFCIHALGHFLAGKGMATPVGNLVGRLEFTDEELDRKQRGLDSSGVTLPNFSSITATLAKETVPVQDHRRAHDEKAARVKEEQADYDRQREFDNLQRQRADEERQRQHEHDEARRQYEREQIERQRQRERAEYERQLEQEQSRELYERQRETRRREQAATELQTLARAYLSRQRFAYACQKRDETAAWITSLQSRARGALIRQRQETLIFSLQCRQGSLIPLQALCRGILARRNMLIRVRELRRFSFTAAALQSVTRGFMVRQRHARFKASIAAPGFTTTLVGFQSFVRGQRQRSGTSKLRTQLYDCHSETAGLQAIARASQARYRLVSLKSRLERNEPTMTRFQGQCRAVIARLRYHALFSHYFRNVDKVVKIQALFRSKQQGQQYRQLMFGKVVPVQTVQRFVHLLSDSNADCVEEIEIERLKQDVVQKIRVNQSLEIEVNELDLKIALLVKNKITLDEIIRSRAAAGVMDAHHGRSVLSAARDPFALSALDKGTLRKLELYQSIFYLLQTKPEYLARLFRCLSQARLGDRPRKDIEQTVLTMFGFAQDAREEHLLLKLIQRSLHEEILYLRNPTDILAGRYAYLELFARYAQSPGDRRYMRETFGGVVKSFFAASRMTLETDPRAIHHTSVDQEEAETGLTSQRMRGNIDGLQALSDPITRSIFVRNLQALRAVTETYMQGFIGSMQRIPFGVRYVAREIFRALRIKFKDAEDVELVRIVGQLIYERWVDPAVLKPDDFAMTENVPTDTQRRNLAEVSRMMRMVASTQYFGQDTDGEDLSYLCSLNEYIAAASARWTDAFFDIIDVPDAETHFQADQYLDYTVARRPVIYISPNEIYSMHSIILQHLEIIAPSKVDALRDLLFELGGAPQIATGELHKARAGEIALSLSNQNEEIQERGQPEEKAVLVRTKRYVVSLLKVQLGDNLFDLLLRPVYEDHELLWAEVLEEESASIRARHRQSRGPLTADVRKAYLDDVQGIAFAELKARALQGILELERMRKVDRADNFQRMLDLIAIDIRTKHRQRLQRQRELAAMTLTLQGLAQKHRYLSDQKKQYHDYVDSAMNTIQTGGNVAGKKKRRLTLPFTRQFWHERDLAKSGQKKPKFGSYKYNAQQLYDKNVLISIDQFSPRQFDKVTLTFSSDEVGVFAVTIAWNGATVKGGHSEFKMEDLLEAQFNNQQGIAVEVAKFNLTMLLHLIGRKFYA</sequence>
<protein>
    <recommendedName>
        <fullName evidence="7">Ras-GAP domain-containing protein</fullName>
    </recommendedName>
</protein>
<dbReference type="eggNOG" id="KOG2128">
    <property type="taxonomic scope" value="Eukaryota"/>
</dbReference>
<evidence type="ECO:0000259" key="3">
    <source>
        <dbReference type="PROSITE" id="PS50018"/>
    </source>
</evidence>
<name>G7E1F5_MIXOS</name>
<reference evidence="5 6" key="2">
    <citation type="journal article" date="2012" name="Open Biol.">
        <title>Characteristics of nucleosomes and linker DNA regions on the genome of the basidiomycete Mixia osmundae revealed by mono- and dinucleosome mapping.</title>
        <authorList>
            <person name="Nishida H."/>
            <person name="Kondo S."/>
            <person name="Matsumoto T."/>
            <person name="Suzuki Y."/>
            <person name="Yoshikawa H."/>
            <person name="Taylor T.D."/>
            <person name="Sugiyama J."/>
        </authorList>
    </citation>
    <scope>NUCLEOTIDE SEQUENCE [LARGE SCALE GENOMIC DNA]</scope>
    <source>
        <strain evidence="6">CBS 9802 / IAM 14324 / JCM 22182 / KY 12970</strain>
    </source>
</reference>
<evidence type="ECO:0000313" key="6">
    <source>
        <dbReference type="Proteomes" id="UP000009131"/>
    </source>
</evidence>